<dbReference type="OrthoDB" id="10482345at2759"/>
<gene>
    <name evidence="7" type="ORF">L596_020559</name>
</gene>
<reference evidence="7 8" key="1">
    <citation type="journal article" date="2015" name="Genome Biol.">
        <title>Comparative genomics of Steinernema reveals deeply conserved gene regulatory networks.</title>
        <authorList>
            <person name="Dillman A.R."/>
            <person name="Macchietto M."/>
            <person name="Porter C.F."/>
            <person name="Rogers A."/>
            <person name="Williams B."/>
            <person name="Antoshechkin I."/>
            <person name="Lee M.M."/>
            <person name="Goodwin Z."/>
            <person name="Lu X."/>
            <person name="Lewis E.E."/>
            <person name="Goodrich-Blair H."/>
            <person name="Stock S.P."/>
            <person name="Adams B.J."/>
            <person name="Sternberg P.W."/>
            <person name="Mortazavi A."/>
        </authorList>
    </citation>
    <scope>NUCLEOTIDE SEQUENCE [LARGE SCALE GENOMIC DNA]</scope>
    <source>
        <strain evidence="7 8">ALL</strain>
    </source>
</reference>
<organism evidence="7 8">
    <name type="scientific">Steinernema carpocapsae</name>
    <name type="common">Entomopathogenic nematode</name>
    <dbReference type="NCBI Taxonomy" id="34508"/>
    <lineage>
        <taxon>Eukaryota</taxon>
        <taxon>Metazoa</taxon>
        <taxon>Ecdysozoa</taxon>
        <taxon>Nematoda</taxon>
        <taxon>Chromadorea</taxon>
        <taxon>Rhabditida</taxon>
        <taxon>Tylenchina</taxon>
        <taxon>Panagrolaimomorpha</taxon>
        <taxon>Strongyloidoidea</taxon>
        <taxon>Steinernematidae</taxon>
        <taxon>Steinernema</taxon>
    </lineage>
</organism>
<dbReference type="GO" id="GO:0016020">
    <property type="term" value="C:membrane"/>
    <property type="evidence" value="ECO:0007669"/>
    <property type="project" value="UniProtKB-SubCell"/>
</dbReference>
<accession>A0A4U5MU32</accession>
<feature type="transmembrane region" description="Helical" evidence="5">
    <location>
        <begin position="43"/>
        <end position="62"/>
    </location>
</feature>
<dbReference type="Pfam" id="PF10323">
    <property type="entry name" value="7TM_GPCR_Srv"/>
    <property type="match status" value="1"/>
</dbReference>
<comment type="subcellular location">
    <subcellularLocation>
        <location evidence="1">Membrane</location>
    </subcellularLocation>
</comment>
<evidence type="ECO:0000256" key="3">
    <source>
        <dbReference type="ARBA" id="ARBA00022989"/>
    </source>
</evidence>
<keyword evidence="2 5" id="KW-0812">Transmembrane</keyword>
<dbReference type="EMBL" id="AZBU02000006">
    <property type="protein sequence ID" value="TKR73224.1"/>
    <property type="molecule type" value="Genomic_DNA"/>
</dbReference>
<feature type="transmembrane region" description="Helical" evidence="5">
    <location>
        <begin position="170"/>
        <end position="196"/>
    </location>
</feature>
<dbReference type="InterPro" id="IPR019426">
    <property type="entry name" value="7TM_GPCR_serpentine_rcpt_Srv"/>
</dbReference>
<evidence type="ECO:0000256" key="5">
    <source>
        <dbReference type="SAM" id="Phobius"/>
    </source>
</evidence>
<evidence type="ECO:0000313" key="7">
    <source>
        <dbReference type="EMBL" id="TKR73224.1"/>
    </source>
</evidence>
<evidence type="ECO:0000256" key="2">
    <source>
        <dbReference type="ARBA" id="ARBA00022692"/>
    </source>
</evidence>
<reference evidence="7 8" key="2">
    <citation type="journal article" date="2019" name="G3 (Bethesda)">
        <title>Hybrid Assembly of the Genome of the Entomopathogenic Nematode Steinernema carpocapsae Identifies the X-Chromosome.</title>
        <authorList>
            <person name="Serra L."/>
            <person name="Macchietto M."/>
            <person name="Macias-Munoz A."/>
            <person name="McGill C.J."/>
            <person name="Rodriguez I.M."/>
            <person name="Rodriguez B."/>
            <person name="Murad R."/>
            <person name="Mortazavi A."/>
        </authorList>
    </citation>
    <scope>NUCLEOTIDE SEQUENCE [LARGE SCALE GENOMIC DNA]</scope>
    <source>
        <strain evidence="7 8">ALL</strain>
    </source>
</reference>
<feature type="transmembrane region" description="Helical" evidence="5">
    <location>
        <begin position="217"/>
        <end position="241"/>
    </location>
</feature>
<sequence length="310" mass="34845">MDPNGLAGATLMALTAITVVFYIYVIAIIILKKDLRSSPFYMLNVAMGITDIGNILTTYIFQRIAGLGFLLNEFYMRFGSYSALAVFCTNGFAVFNNAQKYFLLAIGLNRFTAVVMPSIHQRIWKPKNCLLIIVVITALNLIPSVVMEIISRSYYVIEACQILEIHVLNYNIYLSVAAALFAFVLYAFIILSLLINRQKFKAASSHNKKSYSVELKLTMSVLLHSVLLSADALTAAMIFIWKQRYFMQYNYVVQDLLSGCNPYLLLAFSSELRKRVLWWKAKSSASIVSVGSSISPRVTKTNNVSRSRLA</sequence>
<feature type="domain" description="G-protein coupled receptors family 1 profile" evidence="6">
    <location>
        <begin position="21"/>
        <end position="194"/>
    </location>
</feature>
<dbReference type="PANTHER" id="PTHR31748:SF1">
    <property type="entry name" value="SERPENTINE RECEPTOR, CLASS V"/>
    <property type="match status" value="1"/>
</dbReference>
<dbReference type="Proteomes" id="UP000298663">
    <property type="component" value="Unassembled WGS sequence"/>
</dbReference>
<feature type="transmembrane region" description="Helical" evidence="5">
    <location>
        <begin position="129"/>
        <end position="150"/>
    </location>
</feature>
<feature type="transmembrane region" description="Helical" evidence="5">
    <location>
        <begin position="6"/>
        <end position="31"/>
    </location>
</feature>
<proteinExistence type="predicted"/>
<keyword evidence="4 5" id="KW-0472">Membrane</keyword>
<dbReference type="Gene3D" id="1.20.1070.10">
    <property type="entry name" value="Rhodopsin 7-helix transmembrane proteins"/>
    <property type="match status" value="1"/>
</dbReference>
<feature type="transmembrane region" description="Helical" evidence="5">
    <location>
        <begin position="74"/>
        <end position="95"/>
    </location>
</feature>
<dbReference type="AlphaFoldDB" id="A0A4U5MU32"/>
<dbReference type="SUPFAM" id="SSF81321">
    <property type="entry name" value="Family A G protein-coupled receptor-like"/>
    <property type="match status" value="1"/>
</dbReference>
<protein>
    <recommendedName>
        <fullName evidence="6">G-protein coupled receptors family 1 profile domain-containing protein</fullName>
    </recommendedName>
</protein>
<dbReference type="PROSITE" id="PS50262">
    <property type="entry name" value="G_PROTEIN_RECEP_F1_2"/>
    <property type="match status" value="1"/>
</dbReference>
<evidence type="ECO:0000256" key="4">
    <source>
        <dbReference type="ARBA" id="ARBA00023136"/>
    </source>
</evidence>
<comment type="caution">
    <text evidence="7">The sequence shown here is derived from an EMBL/GenBank/DDBJ whole genome shotgun (WGS) entry which is preliminary data.</text>
</comment>
<evidence type="ECO:0000256" key="1">
    <source>
        <dbReference type="ARBA" id="ARBA00004370"/>
    </source>
</evidence>
<keyword evidence="3 5" id="KW-1133">Transmembrane helix</keyword>
<keyword evidence="8" id="KW-1185">Reference proteome</keyword>
<evidence type="ECO:0000259" key="6">
    <source>
        <dbReference type="PROSITE" id="PS50262"/>
    </source>
</evidence>
<dbReference type="CDD" id="cd00637">
    <property type="entry name" value="7tm_classA_rhodopsin-like"/>
    <property type="match status" value="1"/>
</dbReference>
<evidence type="ECO:0000313" key="8">
    <source>
        <dbReference type="Proteomes" id="UP000298663"/>
    </source>
</evidence>
<name>A0A4U5MU32_STECR</name>
<dbReference type="InterPro" id="IPR017452">
    <property type="entry name" value="GPCR_Rhodpsn_7TM"/>
</dbReference>
<dbReference type="PANTHER" id="PTHR31748">
    <property type="entry name" value="SERPENTINE RECEPTOR, CLASS V"/>
    <property type="match status" value="1"/>
</dbReference>